<dbReference type="CDD" id="cd06257">
    <property type="entry name" value="DnaJ"/>
    <property type="match status" value="1"/>
</dbReference>
<evidence type="ECO:0000313" key="3">
    <source>
        <dbReference type="Proteomes" id="UP001516464"/>
    </source>
</evidence>
<dbReference type="InterPro" id="IPR004640">
    <property type="entry name" value="HscB"/>
</dbReference>
<proteinExistence type="predicted"/>
<gene>
    <name evidence="2" type="primary">hscB</name>
    <name evidence="2" type="ORF">TCON_1863</name>
</gene>
<name>A0ABQ7HXT0_9MICR</name>
<comment type="caution">
    <text evidence="2">The sequence shown here is derived from an EMBL/GenBank/DDBJ whole genome shotgun (WGS) entry which is preliminary data.</text>
</comment>
<reference evidence="2 3" key="1">
    <citation type="submission" date="2019-01" db="EMBL/GenBank/DDBJ databases">
        <title>Genomes sequencing and comparative genomics of infectious freshwater microsporidia, Cucumispora dikerogammari and Thelohania contejeani.</title>
        <authorList>
            <person name="Cormier A."/>
            <person name="Giraud I."/>
            <person name="Wattier R."/>
            <person name="Teixeira M."/>
            <person name="Grandjean F."/>
            <person name="Rigaud T."/>
            <person name="Cordaux R."/>
        </authorList>
    </citation>
    <scope>NUCLEOTIDE SEQUENCE [LARGE SCALE GENOMIC DNA]</scope>
    <source>
        <strain evidence="2">T1</strain>
        <tissue evidence="2">Spores</tissue>
    </source>
</reference>
<dbReference type="SMART" id="SM00271">
    <property type="entry name" value="DnaJ"/>
    <property type="match status" value="1"/>
</dbReference>
<sequence>MAIPSNYFEIFGLQPVFNIDVSDLKTKYYKISKLLHPDIKKHDDHLHMPLSFETVKKGYETLKNDYTRAKYLNIIEKKNAGTSKTLSNDFLSEILELEDKIIKCDENEKLKDIKRKLEIRIGDCKSNYKNIEYLNKWKYYERLLKLLNKKLKS</sequence>
<dbReference type="InterPro" id="IPR001623">
    <property type="entry name" value="DnaJ_domain"/>
</dbReference>
<dbReference type="PANTHER" id="PTHR14021:SF15">
    <property type="entry name" value="IRON-SULFUR CLUSTER CO-CHAPERONE PROTEIN HSCB"/>
    <property type="match status" value="1"/>
</dbReference>
<dbReference type="EMBL" id="SBIQ01000156">
    <property type="protein sequence ID" value="KAF7682922.1"/>
    <property type="molecule type" value="Genomic_DNA"/>
</dbReference>
<protein>
    <submittedName>
        <fullName evidence="2">Co-chaperone protein HscB like protein</fullName>
    </submittedName>
</protein>
<organism evidence="2 3">
    <name type="scientific">Astathelohania contejeani</name>
    <dbReference type="NCBI Taxonomy" id="164912"/>
    <lineage>
        <taxon>Eukaryota</taxon>
        <taxon>Fungi</taxon>
        <taxon>Fungi incertae sedis</taxon>
        <taxon>Microsporidia</taxon>
        <taxon>Astathelohaniidae</taxon>
        <taxon>Astathelohania</taxon>
    </lineage>
</organism>
<evidence type="ECO:0000259" key="1">
    <source>
        <dbReference type="PROSITE" id="PS50076"/>
    </source>
</evidence>
<dbReference type="Gene3D" id="1.10.287.110">
    <property type="entry name" value="DnaJ domain"/>
    <property type="match status" value="1"/>
</dbReference>
<dbReference type="SUPFAM" id="SSF46565">
    <property type="entry name" value="Chaperone J-domain"/>
    <property type="match status" value="1"/>
</dbReference>
<dbReference type="PANTHER" id="PTHR14021">
    <property type="entry name" value="IRON-SULFUR CLUSTER CO-CHAPERONE PROTEIN HSCB"/>
    <property type="match status" value="1"/>
</dbReference>
<accession>A0ABQ7HXT0</accession>
<dbReference type="InterPro" id="IPR018253">
    <property type="entry name" value="DnaJ_domain_CS"/>
</dbReference>
<dbReference type="Pfam" id="PF00226">
    <property type="entry name" value="DnaJ"/>
    <property type="match status" value="1"/>
</dbReference>
<dbReference type="PROSITE" id="PS00636">
    <property type="entry name" value="DNAJ_1"/>
    <property type="match status" value="1"/>
</dbReference>
<dbReference type="PROSITE" id="PS50076">
    <property type="entry name" value="DNAJ_2"/>
    <property type="match status" value="1"/>
</dbReference>
<feature type="domain" description="J" evidence="1">
    <location>
        <begin position="6"/>
        <end position="75"/>
    </location>
</feature>
<dbReference type="InterPro" id="IPR036869">
    <property type="entry name" value="J_dom_sf"/>
</dbReference>
<evidence type="ECO:0000313" key="2">
    <source>
        <dbReference type="EMBL" id="KAF7682922.1"/>
    </source>
</evidence>
<dbReference type="Proteomes" id="UP001516464">
    <property type="component" value="Unassembled WGS sequence"/>
</dbReference>
<keyword evidence="3" id="KW-1185">Reference proteome</keyword>